<dbReference type="HOGENOM" id="CLU_036805_13_8_9"/>
<dbReference type="AlphaFoldDB" id="U2K531"/>
<name>U2K531_9FIRM</name>
<dbReference type="Proteomes" id="UP000016662">
    <property type="component" value="Unassembled WGS sequence"/>
</dbReference>
<dbReference type="PATRIC" id="fig|411473.3.peg.2842"/>
<dbReference type="STRING" id="411473.RUMCAL_03382"/>
<proteinExistence type="predicted"/>
<dbReference type="EMBL" id="AWVF01000449">
    <property type="protein sequence ID" value="ERJ87220.1"/>
    <property type="molecule type" value="Genomic_DNA"/>
</dbReference>
<evidence type="ECO:0000313" key="1">
    <source>
        <dbReference type="EMBL" id="ERJ87220.1"/>
    </source>
</evidence>
<sequence>MYLATHEITKKRTIPLRNWGRVLGELEIMYLNRLTVGET</sequence>
<evidence type="ECO:0000313" key="2">
    <source>
        <dbReference type="Proteomes" id="UP000016662"/>
    </source>
</evidence>
<accession>U2K531</accession>
<comment type="caution">
    <text evidence="1">The sequence shown here is derived from an EMBL/GenBank/DDBJ whole genome shotgun (WGS) entry which is preliminary data.</text>
</comment>
<protein>
    <submittedName>
        <fullName evidence="1">Uncharacterized protein</fullName>
    </submittedName>
</protein>
<reference evidence="1 2" key="1">
    <citation type="submission" date="2013-07" db="EMBL/GenBank/DDBJ databases">
        <authorList>
            <person name="Weinstock G."/>
            <person name="Sodergren E."/>
            <person name="Wylie T."/>
            <person name="Fulton L."/>
            <person name="Fulton R."/>
            <person name="Fronick C."/>
            <person name="O'Laughlin M."/>
            <person name="Godfrey J."/>
            <person name="Miner T."/>
            <person name="Herter B."/>
            <person name="Appelbaum E."/>
            <person name="Cordes M."/>
            <person name="Lek S."/>
            <person name="Wollam A."/>
            <person name="Pepin K.H."/>
            <person name="Palsikar V.B."/>
            <person name="Mitreva M."/>
            <person name="Wilson R.K."/>
        </authorList>
    </citation>
    <scope>NUCLEOTIDE SEQUENCE [LARGE SCALE GENOMIC DNA]</scope>
    <source>
        <strain evidence="1 2">ATCC 27760</strain>
    </source>
</reference>
<keyword evidence="2" id="KW-1185">Reference proteome</keyword>
<organism evidence="1 2">
    <name type="scientific">Ruminococcus callidus ATCC 27760</name>
    <dbReference type="NCBI Taxonomy" id="411473"/>
    <lineage>
        <taxon>Bacteria</taxon>
        <taxon>Bacillati</taxon>
        <taxon>Bacillota</taxon>
        <taxon>Clostridia</taxon>
        <taxon>Eubacteriales</taxon>
        <taxon>Oscillospiraceae</taxon>
        <taxon>Ruminococcus</taxon>
    </lineage>
</organism>
<gene>
    <name evidence="1" type="ORF">RUMCAL_03382</name>
</gene>